<name>A0AAU0UNZ0_9FIRM</name>
<dbReference type="Proteomes" id="UP001329915">
    <property type="component" value="Chromosome"/>
</dbReference>
<protein>
    <submittedName>
        <fullName evidence="2">Glycosyltransferase family 2 protein</fullName>
    </submittedName>
</protein>
<dbReference type="EMBL" id="CP121694">
    <property type="protein sequence ID" value="WRO22645.1"/>
    <property type="molecule type" value="Genomic_DNA"/>
</dbReference>
<proteinExistence type="predicted"/>
<feature type="domain" description="Glycosyltransferase 2-like" evidence="1">
    <location>
        <begin position="4"/>
        <end position="172"/>
    </location>
</feature>
<dbReference type="SUPFAM" id="SSF53448">
    <property type="entry name" value="Nucleotide-diphospho-sugar transferases"/>
    <property type="match status" value="1"/>
</dbReference>
<dbReference type="InterPro" id="IPR029044">
    <property type="entry name" value="Nucleotide-diphossugar_trans"/>
</dbReference>
<dbReference type="RefSeq" id="WP_366922053.1">
    <property type="nucleotide sequence ID" value="NZ_CP121694.1"/>
</dbReference>
<dbReference type="CDD" id="cd04179">
    <property type="entry name" value="DPM_DPG-synthase_like"/>
    <property type="match status" value="1"/>
</dbReference>
<organism evidence="2 3">
    <name type="scientific">Metallumcola ferriviriculae</name>
    <dbReference type="NCBI Taxonomy" id="3039180"/>
    <lineage>
        <taxon>Bacteria</taxon>
        <taxon>Bacillati</taxon>
        <taxon>Bacillota</taxon>
        <taxon>Clostridia</taxon>
        <taxon>Neomoorellales</taxon>
        <taxon>Desulfitibacteraceae</taxon>
        <taxon>Metallumcola</taxon>
    </lineage>
</organism>
<evidence type="ECO:0000313" key="2">
    <source>
        <dbReference type="EMBL" id="WRO22645.1"/>
    </source>
</evidence>
<dbReference type="Pfam" id="PF00535">
    <property type="entry name" value="Glycos_transf_2"/>
    <property type="match status" value="1"/>
</dbReference>
<dbReference type="InterPro" id="IPR001173">
    <property type="entry name" value="Glyco_trans_2-like"/>
</dbReference>
<dbReference type="PANTHER" id="PTHR48090:SF7">
    <property type="entry name" value="RFBJ PROTEIN"/>
    <property type="match status" value="1"/>
</dbReference>
<reference evidence="2 3" key="1">
    <citation type="submission" date="2023-04" db="EMBL/GenBank/DDBJ databases">
        <authorList>
            <person name="Hsu D."/>
        </authorList>
    </citation>
    <scope>NUCLEOTIDE SEQUENCE [LARGE SCALE GENOMIC DNA]</scope>
    <source>
        <strain evidence="2 3">MK1</strain>
    </source>
</reference>
<gene>
    <name evidence="2" type="ORF">MFMK1_002483</name>
</gene>
<keyword evidence="3" id="KW-1185">Reference proteome</keyword>
<dbReference type="InterPro" id="IPR050256">
    <property type="entry name" value="Glycosyltransferase_2"/>
</dbReference>
<sequence length="254" mass="28049">MIYVLLVALNEEKALPKLFEAILDSFSAGDESYSIVVVDDGSTDATAVITRQYAGRMPITLLQHGVNKGLGAGIRTGLRYIADTADKGDFIVTLDADNTHSPQLMVDMVEEARAGSDIVIASRYALGGKEVGLSLHRRLLSRCASIMLTCCLRIKGVKDYTCGFRLYSAHIIQRAFEFYQDKFITETGFTCMAQILAQLAPFSPKISEVGLVLRYDLKEGASKMKIFRTIGGYFRLLLDHMDLVLAKERGRFSG</sequence>
<evidence type="ECO:0000313" key="3">
    <source>
        <dbReference type="Proteomes" id="UP001329915"/>
    </source>
</evidence>
<accession>A0AAU0UNZ0</accession>
<evidence type="ECO:0000259" key="1">
    <source>
        <dbReference type="Pfam" id="PF00535"/>
    </source>
</evidence>
<dbReference type="Gene3D" id="3.90.550.10">
    <property type="entry name" value="Spore Coat Polysaccharide Biosynthesis Protein SpsA, Chain A"/>
    <property type="match status" value="1"/>
</dbReference>
<dbReference type="KEGG" id="dbc:MFMK1_002483"/>
<dbReference type="PANTHER" id="PTHR48090">
    <property type="entry name" value="UNDECAPRENYL-PHOSPHATE 4-DEOXY-4-FORMAMIDO-L-ARABINOSE TRANSFERASE-RELATED"/>
    <property type="match status" value="1"/>
</dbReference>
<dbReference type="AlphaFoldDB" id="A0AAU0UNZ0"/>